<evidence type="ECO:0000256" key="1">
    <source>
        <dbReference type="SAM" id="MobiDB-lite"/>
    </source>
</evidence>
<accession>A0A8A3P0U5</accession>
<gene>
    <name evidence="2" type="ORF">DSL72_003898</name>
</gene>
<name>A0A8A3P0U5_9HELO</name>
<evidence type="ECO:0000313" key="3">
    <source>
        <dbReference type="Proteomes" id="UP000672032"/>
    </source>
</evidence>
<evidence type="ECO:0008006" key="4">
    <source>
        <dbReference type="Google" id="ProtNLM"/>
    </source>
</evidence>
<feature type="compositionally biased region" description="Basic residues" evidence="1">
    <location>
        <begin position="210"/>
        <end position="226"/>
    </location>
</feature>
<reference evidence="2" key="1">
    <citation type="submission" date="2020-10" db="EMBL/GenBank/DDBJ databases">
        <title>Genome Sequence of Monilinia vaccinii-corymbosi Sheds Light on Mummy Berry Disease Infection of Blueberry and Mating Type.</title>
        <authorList>
            <person name="Yow A.G."/>
            <person name="Zhang Y."/>
            <person name="Bansal K."/>
            <person name="Eacker S.M."/>
            <person name="Sullivan S."/>
            <person name="Liachko I."/>
            <person name="Cubeta M.A."/>
            <person name="Rollins J.A."/>
            <person name="Ashrafi H."/>
        </authorList>
    </citation>
    <scope>NUCLEOTIDE SEQUENCE</scope>
    <source>
        <strain evidence="2">RL-1</strain>
    </source>
</reference>
<dbReference type="EMBL" id="CP063405">
    <property type="protein sequence ID" value="QSZ29384.1"/>
    <property type="molecule type" value="Genomic_DNA"/>
</dbReference>
<sequence length="226" mass="25806">MEVQNVEFTVERLLDLHRYWITELFIVDKKSEEEILHMLHNHQINVTPATLHAYLLNWNLLTPRPYDPVSWTIVPNADQLLSIQENDDYGDDYFTVSATSLQSVTPAYKSSSSSPFVGIPSATAPKSVTTLDAPITTSIPDKYLPGLTLPPSQPVLKGFDAIPNRLTPIEFYSLDLQDHRRSAVDLEIPRVFWRRMKEKRKGELESSSTKRTKRGVTVRSRKAEKK</sequence>
<organism evidence="2 3">
    <name type="scientific">Monilinia vaccinii-corymbosi</name>
    <dbReference type="NCBI Taxonomy" id="61207"/>
    <lineage>
        <taxon>Eukaryota</taxon>
        <taxon>Fungi</taxon>
        <taxon>Dikarya</taxon>
        <taxon>Ascomycota</taxon>
        <taxon>Pezizomycotina</taxon>
        <taxon>Leotiomycetes</taxon>
        <taxon>Helotiales</taxon>
        <taxon>Sclerotiniaceae</taxon>
        <taxon>Monilinia</taxon>
    </lineage>
</organism>
<dbReference type="AlphaFoldDB" id="A0A8A3P0U5"/>
<evidence type="ECO:0000313" key="2">
    <source>
        <dbReference type="EMBL" id="QSZ29384.1"/>
    </source>
</evidence>
<dbReference type="Proteomes" id="UP000672032">
    <property type="component" value="Chromosome 1"/>
</dbReference>
<proteinExistence type="predicted"/>
<feature type="region of interest" description="Disordered" evidence="1">
    <location>
        <begin position="199"/>
        <end position="226"/>
    </location>
</feature>
<dbReference type="OrthoDB" id="3529119at2759"/>
<protein>
    <recommendedName>
        <fullName evidence="4">Clr5 domain-containing protein</fullName>
    </recommendedName>
</protein>
<keyword evidence="3" id="KW-1185">Reference proteome</keyword>